<dbReference type="InterPro" id="IPR019587">
    <property type="entry name" value="Polyketide_cyclase/dehydratase"/>
</dbReference>
<sequence>MSTFVLERVIPAPPEAVFDLSLDVGLHVASQSSRGERVVAGPTAGILEEGDQVTWSAQHFGIRFRMSSIVFDVNRPHRFRDRQTKGPFGSFLHTHEFSDADGGTLMRDTIEFRSPLGPLGRLVDAIVMRHHLIAVITERNEAITRHFA</sequence>
<dbReference type="Proteomes" id="UP000196320">
    <property type="component" value="Unassembled WGS sequence"/>
</dbReference>
<gene>
    <name evidence="1" type="ORF">FM104_10940</name>
</gene>
<dbReference type="OrthoDB" id="9801773at2"/>
<evidence type="ECO:0000313" key="2">
    <source>
        <dbReference type="Proteomes" id="UP000196320"/>
    </source>
</evidence>
<protein>
    <submittedName>
        <fullName evidence="1">Uncharacterized conserved protein</fullName>
    </submittedName>
</protein>
<evidence type="ECO:0000313" key="1">
    <source>
        <dbReference type="EMBL" id="SJN40341.1"/>
    </source>
</evidence>
<proteinExistence type="predicted"/>
<dbReference type="Gene3D" id="3.30.530.20">
    <property type="match status" value="1"/>
</dbReference>
<dbReference type="CDD" id="cd07820">
    <property type="entry name" value="SRPBCC_3"/>
    <property type="match status" value="1"/>
</dbReference>
<dbReference type="Pfam" id="PF10604">
    <property type="entry name" value="Polyketide_cyc2"/>
    <property type="match status" value="1"/>
</dbReference>
<keyword evidence="2" id="KW-1185">Reference proteome</keyword>
<dbReference type="EMBL" id="FUKO01000023">
    <property type="protein sequence ID" value="SJN40341.1"/>
    <property type="molecule type" value="Genomic_DNA"/>
</dbReference>
<dbReference type="InterPro" id="IPR023393">
    <property type="entry name" value="START-like_dom_sf"/>
</dbReference>
<dbReference type="AlphaFoldDB" id="A0A1R4K7D6"/>
<dbReference type="RefSeq" id="WP_087132260.1">
    <property type="nucleotide sequence ID" value="NZ_FUKO01000023.1"/>
</dbReference>
<dbReference type="SUPFAM" id="SSF55961">
    <property type="entry name" value="Bet v1-like"/>
    <property type="match status" value="1"/>
</dbReference>
<name>A0A1R4K7D6_9MICO</name>
<organism evidence="1 2">
    <name type="scientific">Microbacterium esteraromaticum</name>
    <dbReference type="NCBI Taxonomy" id="57043"/>
    <lineage>
        <taxon>Bacteria</taxon>
        <taxon>Bacillati</taxon>
        <taxon>Actinomycetota</taxon>
        <taxon>Actinomycetes</taxon>
        <taxon>Micrococcales</taxon>
        <taxon>Microbacteriaceae</taxon>
        <taxon>Microbacterium</taxon>
    </lineage>
</organism>
<accession>A0A1R4K7D6</accession>
<reference evidence="1 2" key="1">
    <citation type="submission" date="2017-02" db="EMBL/GenBank/DDBJ databases">
        <authorList>
            <person name="Peterson S.W."/>
        </authorList>
    </citation>
    <scope>NUCLEOTIDE SEQUENCE [LARGE SCALE GENOMIC DNA]</scope>
    <source>
        <strain evidence="1 2">B Mb 05.01</strain>
    </source>
</reference>